<evidence type="ECO:0000256" key="2">
    <source>
        <dbReference type="ARBA" id="ARBA00022771"/>
    </source>
</evidence>
<keyword evidence="3" id="KW-0862">Zinc</keyword>
<feature type="domain" description="FYVE-type" evidence="7">
    <location>
        <begin position="243"/>
        <end position="297"/>
    </location>
</feature>
<feature type="coiled-coil region" evidence="5">
    <location>
        <begin position="55"/>
        <end position="117"/>
    </location>
</feature>
<evidence type="ECO:0000256" key="3">
    <source>
        <dbReference type="ARBA" id="ARBA00022833"/>
    </source>
</evidence>
<keyword evidence="1" id="KW-0479">Metal-binding</keyword>
<dbReference type="InterPro" id="IPR017455">
    <property type="entry name" value="Znf_FYVE-rel"/>
</dbReference>
<dbReference type="Gene3D" id="3.30.40.10">
    <property type="entry name" value="Zinc/RING finger domain, C3HC4 (zinc finger)"/>
    <property type="match status" value="1"/>
</dbReference>
<dbReference type="InterPro" id="IPR013083">
    <property type="entry name" value="Znf_RING/FYVE/PHD"/>
</dbReference>
<dbReference type="GeneID" id="24922407"/>
<evidence type="ECO:0000313" key="9">
    <source>
        <dbReference type="Proteomes" id="UP000008312"/>
    </source>
</evidence>
<sequence>MDGLDLDDENEGRSPSQESRERQQREVDYRDYREGMNSTSRSTRDFSRKSESLGEEVLLQELKAAKEEIKERERRIQLLEEANDRLVFRMRNLQVEIQGKEKTIRELNQEINFMKRKLDKPTEILVNEIKHKDLLIETLKRRQQQYRSDSIPIDPDGERGSFSTPLVPQHSYVRSRPRVVRQNRASVQDETEIINEWNKVLQIFYEADANLIRHLRQYVILSISRLAMLEQTGYEDEEGIYRDSCYLCSEKFDCFHKACVCYFCRFMFCKRCAPRKLVLGANNKSQRVCVLCEHMYKFVNMKDNKEYS</sequence>
<dbReference type="OrthoDB" id="10381979at2759"/>
<feature type="compositionally biased region" description="Acidic residues" evidence="6">
    <location>
        <begin position="1"/>
        <end position="10"/>
    </location>
</feature>
<dbReference type="AlphaFoldDB" id="D8LZT8"/>
<reference evidence="8" key="1">
    <citation type="submission" date="2010-02" db="EMBL/GenBank/DDBJ databases">
        <title>Sequencing and annotation of the Blastocystis hominis genome.</title>
        <authorList>
            <person name="Wincker P."/>
        </authorList>
    </citation>
    <scope>NUCLEOTIDE SEQUENCE</scope>
    <source>
        <strain evidence="8">Singapore isolate B</strain>
    </source>
</reference>
<gene>
    <name evidence="8" type="ORF">GSBLH_T00006282001</name>
</gene>
<dbReference type="CDD" id="cd00065">
    <property type="entry name" value="FYVE_like_SF"/>
    <property type="match status" value="1"/>
</dbReference>
<dbReference type="RefSeq" id="XP_012895375.1">
    <property type="nucleotide sequence ID" value="XM_013039921.1"/>
</dbReference>
<dbReference type="PROSITE" id="PS50178">
    <property type="entry name" value="ZF_FYVE"/>
    <property type="match status" value="1"/>
</dbReference>
<dbReference type="EMBL" id="FN668641">
    <property type="protein sequence ID" value="CBK21327.2"/>
    <property type="molecule type" value="Genomic_DNA"/>
</dbReference>
<accession>D8LZT8</accession>
<organism evidence="8">
    <name type="scientific">Blastocystis hominis</name>
    <dbReference type="NCBI Taxonomy" id="12968"/>
    <lineage>
        <taxon>Eukaryota</taxon>
        <taxon>Sar</taxon>
        <taxon>Stramenopiles</taxon>
        <taxon>Bigyra</taxon>
        <taxon>Opalozoa</taxon>
        <taxon>Opalinata</taxon>
        <taxon>Blastocystidae</taxon>
        <taxon>Blastocystis</taxon>
    </lineage>
</organism>
<keyword evidence="9" id="KW-1185">Reference proteome</keyword>
<feature type="region of interest" description="Disordered" evidence="6">
    <location>
        <begin position="1"/>
        <end position="50"/>
    </location>
</feature>
<evidence type="ECO:0000259" key="7">
    <source>
        <dbReference type="PROSITE" id="PS50178"/>
    </source>
</evidence>
<dbReference type="Proteomes" id="UP000008312">
    <property type="component" value="Unassembled WGS sequence"/>
</dbReference>
<feature type="compositionally biased region" description="Basic and acidic residues" evidence="6">
    <location>
        <begin position="18"/>
        <end position="34"/>
    </location>
</feature>
<evidence type="ECO:0000256" key="1">
    <source>
        <dbReference type="ARBA" id="ARBA00022723"/>
    </source>
</evidence>
<dbReference type="GO" id="GO:0008270">
    <property type="term" value="F:zinc ion binding"/>
    <property type="evidence" value="ECO:0007669"/>
    <property type="project" value="UniProtKB-KW"/>
</dbReference>
<dbReference type="SUPFAM" id="SSF57903">
    <property type="entry name" value="FYVE/PHD zinc finger"/>
    <property type="match status" value="1"/>
</dbReference>
<protein>
    <recommendedName>
        <fullName evidence="7">FYVE-type domain-containing protein</fullName>
    </recommendedName>
</protein>
<evidence type="ECO:0000313" key="8">
    <source>
        <dbReference type="EMBL" id="CBK21327.2"/>
    </source>
</evidence>
<evidence type="ECO:0000256" key="4">
    <source>
        <dbReference type="PROSITE-ProRule" id="PRU00091"/>
    </source>
</evidence>
<keyword evidence="2 4" id="KW-0863">Zinc-finger</keyword>
<evidence type="ECO:0000256" key="6">
    <source>
        <dbReference type="SAM" id="MobiDB-lite"/>
    </source>
</evidence>
<name>D8LZT8_BLAHO</name>
<proteinExistence type="predicted"/>
<keyword evidence="5" id="KW-0175">Coiled coil</keyword>
<dbReference type="InParanoid" id="D8LZT8"/>
<evidence type="ECO:0000256" key="5">
    <source>
        <dbReference type="SAM" id="Coils"/>
    </source>
</evidence>
<dbReference type="InterPro" id="IPR011011">
    <property type="entry name" value="Znf_FYVE_PHD"/>
</dbReference>